<proteinExistence type="predicted"/>
<dbReference type="CDD" id="cd02440">
    <property type="entry name" value="AdoMet_MTases"/>
    <property type="match status" value="1"/>
</dbReference>
<dbReference type="InterPro" id="IPR041698">
    <property type="entry name" value="Methyltransf_25"/>
</dbReference>
<accession>A0ABX2I6B6</accession>
<evidence type="ECO:0000313" key="4">
    <source>
        <dbReference type="Proteomes" id="UP000822142"/>
    </source>
</evidence>
<sequence length="212" mass="24211">MKEKQGSGFWDKRSRMFDSQVLEVYKNAYKKTVKRSAAFLNQENTVLEIGCGTGIVTMQLADCVKEITAIDSSREMLLRAEQKARELGKQNISFHCGTLKDRKFPAKSFDVVTAYNVLLYMENQEEVLEQIYEVLKPGGLFISATDCLGRSLSKEAIKKFWKSKLHLMPYVAFDTPIGLMRRIQKHGFLVLEIVNLHKSPPNIFIVGQKVEK</sequence>
<comment type="caution">
    <text evidence="3">The sequence shown here is derived from an EMBL/GenBank/DDBJ whole genome shotgun (WGS) entry which is preliminary data.</text>
</comment>
<reference evidence="3 4" key="1">
    <citation type="journal article" date="2020" name="Cell Host Microbe">
        <title>Functional and Genomic Variation between Human-Derived Isolates of Lachnospiraceae Reveals Inter- and Intra-Species Diversity.</title>
        <authorList>
            <person name="Sorbara M.T."/>
            <person name="Littmann E.R."/>
            <person name="Fontana E."/>
            <person name="Moody T.U."/>
            <person name="Kohout C.E."/>
            <person name="Gjonbalaj M."/>
            <person name="Eaton V."/>
            <person name="Seok R."/>
            <person name="Leiner I.M."/>
            <person name="Pamer E.G."/>
        </authorList>
    </citation>
    <scope>NUCLEOTIDE SEQUENCE [LARGE SCALE GENOMIC DNA]</scope>
    <source>
        <strain evidence="3 4">MSK.15.26</strain>
    </source>
</reference>
<protein>
    <submittedName>
        <fullName evidence="3">Class I SAM-dependent methyltransferase</fullName>
    </submittedName>
</protein>
<dbReference type="EMBL" id="JAAITA010000005">
    <property type="protein sequence ID" value="NSJ85759.1"/>
    <property type="molecule type" value="Genomic_DNA"/>
</dbReference>
<organism evidence="3 4">
    <name type="scientific">Blautia hansenii</name>
    <name type="common">Ruminococcus hansenii</name>
    <dbReference type="NCBI Taxonomy" id="1322"/>
    <lineage>
        <taxon>Bacteria</taxon>
        <taxon>Bacillati</taxon>
        <taxon>Bacillota</taxon>
        <taxon>Clostridia</taxon>
        <taxon>Lachnospirales</taxon>
        <taxon>Lachnospiraceae</taxon>
        <taxon>Blautia</taxon>
    </lineage>
</organism>
<dbReference type="Pfam" id="PF13649">
    <property type="entry name" value="Methyltransf_25"/>
    <property type="match status" value="1"/>
</dbReference>
<dbReference type="GO" id="GO:0032259">
    <property type="term" value="P:methylation"/>
    <property type="evidence" value="ECO:0007669"/>
    <property type="project" value="UniProtKB-KW"/>
</dbReference>
<dbReference type="SUPFAM" id="SSF53335">
    <property type="entry name" value="S-adenosyl-L-methionine-dependent methyltransferases"/>
    <property type="match status" value="1"/>
</dbReference>
<keyword evidence="3" id="KW-0489">Methyltransferase</keyword>
<dbReference type="Gene3D" id="3.40.50.150">
    <property type="entry name" value="Vaccinia Virus protein VP39"/>
    <property type="match status" value="1"/>
</dbReference>
<dbReference type="PANTHER" id="PTHR43861">
    <property type="entry name" value="TRANS-ACONITATE 2-METHYLTRANSFERASE-RELATED"/>
    <property type="match status" value="1"/>
</dbReference>
<dbReference type="RefSeq" id="WP_173748801.1">
    <property type="nucleotide sequence ID" value="NZ_JAAITA010000005.1"/>
</dbReference>
<evidence type="ECO:0000256" key="1">
    <source>
        <dbReference type="ARBA" id="ARBA00022679"/>
    </source>
</evidence>
<evidence type="ECO:0000259" key="2">
    <source>
        <dbReference type="Pfam" id="PF13649"/>
    </source>
</evidence>
<dbReference type="InterPro" id="IPR029063">
    <property type="entry name" value="SAM-dependent_MTases_sf"/>
</dbReference>
<evidence type="ECO:0000313" key="3">
    <source>
        <dbReference type="EMBL" id="NSJ85759.1"/>
    </source>
</evidence>
<keyword evidence="4" id="KW-1185">Reference proteome</keyword>
<dbReference type="Proteomes" id="UP000822142">
    <property type="component" value="Unassembled WGS sequence"/>
</dbReference>
<gene>
    <name evidence="3" type="ORF">G5A70_06155</name>
</gene>
<feature type="domain" description="Methyltransferase" evidence="2">
    <location>
        <begin position="46"/>
        <end position="139"/>
    </location>
</feature>
<keyword evidence="1" id="KW-0808">Transferase</keyword>
<name>A0ABX2I6B6_BLAHA</name>
<dbReference type="GO" id="GO:0008168">
    <property type="term" value="F:methyltransferase activity"/>
    <property type="evidence" value="ECO:0007669"/>
    <property type="project" value="UniProtKB-KW"/>
</dbReference>